<keyword evidence="2" id="KW-1185">Reference proteome</keyword>
<reference evidence="1" key="1">
    <citation type="submission" date="2023-03" db="EMBL/GenBank/DDBJ databases">
        <title>Massive genome expansion in bonnet fungi (Mycena s.s.) driven by repeated elements and novel gene families across ecological guilds.</title>
        <authorList>
            <consortium name="Lawrence Berkeley National Laboratory"/>
            <person name="Harder C.B."/>
            <person name="Miyauchi S."/>
            <person name="Viragh M."/>
            <person name="Kuo A."/>
            <person name="Thoen E."/>
            <person name="Andreopoulos B."/>
            <person name="Lu D."/>
            <person name="Skrede I."/>
            <person name="Drula E."/>
            <person name="Henrissat B."/>
            <person name="Morin E."/>
            <person name="Kohler A."/>
            <person name="Barry K."/>
            <person name="LaButti K."/>
            <person name="Morin E."/>
            <person name="Salamov A."/>
            <person name="Lipzen A."/>
            <person name="Mereny Z."/>
            <person name="Hegedus B."/>
            <person name="Baldrian P."/>
            <person name="Stursova M."/>
            <person name="Weitz H."/>
            <person name="Taylor A."/>
            <person name="Grigoriev I.V."/>
            <person name="Nagy L.G."/>
            <person name="Martin F."/>
            <person name="Kauserud H."/>
        </authorList>
    </citation>
    <scope>NUCLEOTIDE SEQUENCE</scope>
    <source>
        <strain evidence="1">9284</strain>
    </source>
</reference>
<gene>
    <name evidence="1" type="ORF">FB45DRAFT_122993</name>
</gene>
<protein>
    <submittedName>
        <fullName evidence="1">Uncharacterized protein</fullName>
    </submittedName>
</protein>
<dbReference type="Proteomes" id="UP001221142">
    <property type="component" value="Unassembled WGS sequence"/>
</dbReference>
<evidence type="ECO:0000313" key="2">
    <source>
        <dbReference type="Proteomes" id="UP001221142"/>
    </source>
</evidence>
<evidence type="ECO:0000313" key="1">
    <source>
        <dbReference type="EMBL" id="KAJ7622222.1"/>
    </source>
</evidence>
<organism evidence="1 2">
    <name type="scientific">Roridomyces roridus</name>
    <dbReference type="NCBI Taxonomy" id="1738132"/>
    <lineage>
        <taxon>Eukaryota</taxon>
        <taxon>Fungi</taxon>
        <taxon>Dikarya</taxon>
        <taxon>Basidiomycota</taxon>
        <taxon>Agaricomycotina</taxon>
        <taxon>Agaricomycetes</taxon>
        <taxon>Agaricomycetidae</taxon>
        <taxon>Agaricales</taxon>
        <taxon>Marasmiineae</taxon>
        <taxon>Mycenaceae</taxon>
        <taxon>Roridomyces</taxon>
    </lineage>
</organism>
<dbReference type="AlphaFoldDB" id="A0AAD7BIF5"/>
<name>A0AAD7BIF5_9AGAR</name>
<accession>A0AAD7BIF5</accession>
<comment type="caution">
    <text evidence="1">The sequence shown here is derived from an EMBL/GenBank/DDBJ whole genome shotgun (WGS) entry which is preliminary data.</text>
</comment>
<proteinExistence type="predicted"/>
<dbReference type="EMBL" id="JARKIF010000015">
    <property type="protein sequence ID" value="KAJ7622222.1"/>
    <property type="molecule type" value="Genomic_DNA"/>
</dbReference>
<sequence length="217" mass="24383">MERADTILCSIAHPIPNSRLLRMATDARKDLARLLAVPEERLASVCPSIRATCDGLPGETLEWKGRRSASGDLVFLLSCTLHSVAISDRCVRAGRDWVRSSSMPPLSFLFHRVGTIPTVWSQLGSDSCKRWTIMCCGSTTVRCPRYLPVLAETLFIPGQLIRQASVHARRTENIGLAHEKVWCVRVWVRERASGAKMSRIPIYYLFPHSKNLRTEPN</sequence>